<dbReference type="RefSeq" id="WP_161920588.1">
    <property type="nucleotide sequence ID" value="NZ_JAACYS010000033.1"/>
</dbReference>
<accession>A0ABX0A2Y1</accession>
<name>A0ABX0A2Y1_9BACI</name>
<protein>
    <submittedName>
        <fullName evidence="1">Uncharacterized protein</fullName>
    </submittedName>
</protein>
<proteinExistence type="predicted"/>
<keyword evidence="2" id="KW-1185">Reference proteome</keyword>
<reference evidence="1 2" key="1">
    <citation type="submission" date="2020-01" db="EMBL/GenBank/DDBJ databases">
        <title>A novel Bacillus sp. from Pasinler.</title>
        <authorList>
            <person name="Adiguzel A."/>
            <person name="Ay H."/>
            <person name="Baltaci M.O."/>
        </authorList>
    </citation>
    <scope>NUCLEOTIDE SEQUENCE [LARGE SCALE GENOMIC DNA]</scope>
    <source>
        <strain evidence="1 2">P1</strain>
    </source>
</reference>
<comment type="caution">
    <text evidence="1">The sequence shown here is derived from an EMBL/GenBank/DDBJ whole genome shotgun (WGS) entry which is preliminary data.</text>
</comment>
<evidence type="ECO:0000313" key="2">
    <source>
        <dbReference type="Proteomes" id="UP000743899"/>
    </source>
</evidence>
<gene>
    <name evidence="1" type="ORF">GW534_08315</name>
</gene>
<sequence>MFILKADNLMMAVGGKTLFNASIGWIISEHRHAVIKNELNRLTNLLKEKSS</sequence>
<evidence type="ECO:0000313" key="1">
    <source>
        <dbReference type="EMBL" id="NCU17757.1"/>
    </source>
</evidence>
<organism evidence="1 2">
    <name type="scientific">Pallidibacillus pasinlerensis</name>
    <dbReference type="NCBI Taxonomy" id="2703818"/>
    <lineage>
        <taxon>Bacteria</taxon>
        <taxon>Bacillati</taxon>
        <taxon>Bacillota</taxon>
        <taxon>Bacilli</taxon>
        <taxon>Bacillales</taxon>
        <taxon>Bacillaceae</taxon>
        <taxon>Pallidibacillus</taxon>
    </lineage>
</organism>
<dbReference type="EMBL" id="JAACYS010000033">
    <property type="protein sequence ID" value="NCU17757.1"/>
    <property type="molecule type" value="Genomic_DNA"/>
</dbReference>
<dbReference type="Proteomes" id="UP000743899">
    <property type="component" value="Unassembled WGS sequence"/>
</dbReference>